<sequence>MLTKCCNGPAYAAVAATAQPLSLDVILSNKEQCRKCLQRIQDSGLRTPRTFLVANRGIDHSGTHVLMPQKVPESS</sequence>
<proteinExistence type="predicted"/>
<reference evidence="1" key="1">
    <citation type="submission" date="2020-06" db="EMBL/GenBank/DDBJ databases">
        <title>Unique genomic features of the anaerobic methanotrophic archaea.</title>
        <authorList>
            <person name="Chadwick G.L."/>
            <person name="Skennerton C.T."/>
            <person name="Laso-Perez R."/>
            <person name="Leu A.O."/>
            <person name="Speth D.R."/>
            <person name="Yu H."/>
            <person name="Morgan-Lang C."/>
            <person name="Hatzenpichler R."/>
            <person name="Goudeau D."/>
            <person name="Malmstrom R."/>
            <person name="Brazelton W.J."/>
            <person name="Woyke T."/>
            <person name="Hallam S.J."/>
            <person name="Tyson G.W."/>
            <person name="Wegener G."/>
            <person name="Boetius A."/>
            <person name="Orphan V."/>
        </authorList>
    </citation>
    <scope>NUCLEOTIDE SEQUENCE</scope>
</reference>
<gene>
    <name evidence="1" type="ORF">AJMLGAKO_00011</name>
</gene>
<protein>
    <submittedName>
        <fullName evidence="1">Uncharacterized protein</fullName>
    </submittedName>
</protein>
<name>A0A7G9Y0U9_9EURY</name>
<evidence type="ECO:0000313" key="1">
    <source>
        <dbReference type="EMBL" id="QNO41633.1"/>
    </source>
</evidence>
<dbReference type="AlphaFoldDB" id="A0A7G9Y0U9"/>
<dbReference type="EMBL" id="MT630654">
    <property type="protein sequence ID" value="QNO41633.1"/>
    <property type="molecule type" value="Genomic_DNA"/>
</dbReference>
<organism evidence="1">
    <name type="scientific">Candidatus Methanogaster sp. ANME-2c ERB4</name>
    <dbReference type="NCBI Taxonomy" id="2759911"/>
    <lineage>
        <taxon>Archaea</taxon>
        <taxon>Methanobacteriati</taxon>
        <taxon>Methanobacteriota</taxon>
        <taxon>Stenosarchaea group</taxon>
        <taxon>Methanomicrobia</taxon>
        <taxon>Methanosarcinales</taxon>
        <taxon>ANME-2 cluster</taxon>
        <taxon>Candidatus Methanogasteraceae</taxon>
        <taxon>Candidatus Methanogaster</taxon>
    </lineage>
</organism>
<accession>A0A7G9Y0U9</accession>